<dbReference type="PANTHER" id="PTHR30576:SF0">
    <property type="entry name" value="UNDECAPRENYL-PHOSPHATE N-ACETYLGALACTOSAMINYL 1-PHOSPHATE TRANSFERASE-RELATED"/>
    <property type="match status" value="1"/>
</dbReference>
<evidence type="ECO:0000256" key="7">
    <source>
        <dbReference type="SAM" id="Phobius"/>
    </source>
</evidence>
<feature type="transmembrane region" description="Helical" evidence="7">
    <location>
        <begin position="109"/>
        <end position="133"/>
    </location>
</feature>
<evidence type="ECO:0000256" key="5">
    <source>
        <dbReference type="ARBA" id="ARBA00022989"/>
    </source>
</evidence>
<evidence type="ECO:0000313" key="12">
    <source>
        <dbReference type="Proteomes" id="UP000437862"/>
    </source>
</evidence>
<reference evidence="10 11" key="1">
    <citation type="journal article" date="2015" name="Stand. Genomic Sci.">
        <title>Genomic Encyclopedia of Bacterial and Archaeal Type Strains, Phase III: the genomes of soil and plant-associated and newly described type strains.</title>
        <authorList>
            <person name="Whitman W.B."/>
            <person name="Woyke T."/>
            <person name="Klenk H.P."/>
            <person name="Zhou Y."/>
            <person name="Lilburn T.G."/>
            <person name="Beck B.J."/>
            <person name="De Vos P."/>
            <person name="Vandamme P."/>
            <person name="Eisen J.A."/>
            <person name="Garrity G."/>
            <person name="Hugenholtz P."/>
            <person name="Kyrpides N.C."/>
        </authorList>
    </citation>
    <scope>NUCLEOTIDE SEQUENCE [LARGE SCALE GENOMIC DNA]</scope>
    <source>
        <strain evidence="10 11">CGMCC 1.10685</strain>
    </source>
</reference>
<accession>A0A562PNL1</accession>
<evidence type="ECO:0000313" key="11">
    <source>
        <dbReference type="Proteomes" id="UP000315112"/>
    </source>
</evidence>
<evidence type="ECO:0000256" key="6">
    <source>
        <dbReference type="ARBA" id="ARBA00023136"/>
    </source>
</evidence>
<dbReference type="Proteomes" id="UP000315112">
    <property type="component" value="Unassembled WGS sequence"/>
</dbReference>
<dbReference type="GO" id="GO:0016780">
    <property type="term" value="F:phosphotransferase activity, for other substituted phosphate groups"/>
    <property type="evidence" value="ECO:0007669"/>
    <property type="project" value="TreeGrafter"/>
</dbReference>
<dbReference type="AlphaFoldDB" id="A0A562PNL1"/>
<evidence type="ECO:0000256" key="3">
    <source>
        <dbReference type="ARBA" id="ARBA00022679"/>
    </source>
</evidence>
<evidence type="ECO:0000313" key="10">
    <source>
        <dbReference type="EMBL" id="TWI46007.1"/>
    </source>
</evidence>
<feature type="transmembrane region" description="Helical" evidence="7">
    <location>
        <begin position="12"/>
        <end position="30"/>
    </location>
</feature>
<keyword evidence="5 7" id="KW-1133">Transmembrane helix</keyword>
<protein>
    <submittedName>
        <fullName evidence="10">Sugar transferase (PEP-CTERM system associated)/exopolysaccharide biosynthesis polyprenyl glycosylphosphotransferase</fullName>
    </submittedName>
    <submittedName>
        <fullName evidence="9">TIGR03013 family PEP-CTERM/XrtA system glycosyltransferase</fullName>
    </submittedName>
</protein>
<dbReference type="OrthoDB" id="9808602at2"/>
<reference evidence="10" key="2">
    <citation type="submission" date="2019-07" db="EMBL/GenBank/DDBJ databases">
        <authorList>
            <person name="Whitman W."/>
            <person name="Huntemann M."/>
            <person name="Clum A."/>
            <person name="Pillay M."/>
            <person name="Palaniappan K."/>
            <person name="Varghese N."/>
            <person name="Mikhailova N."/>
            <person name="Stamatis D."/>
            <person name="Reddy T."/>
            <person name="Daum C."/>
            <person name="Shapiro N."/>
            <person name="Ivanova N."/>
            <person name="Kyrpides N."/>
            <person name="Woyke T."/>
        </authorList>
    </citation>
    <scope>NUCLEOTIDE SEQUENCE</scope>
    <source>
        <strain evidence="10">CGMCC 1.10685</strain>
    </source>
</reference>
<dbReference type="EMBL" id="VLKW01000006">
    <property type="protein sequence ID" value="TWI46007.1"/>
    <property type="molecule type" value="Genomic_DNA"/>
</dbReference>
<dbReference type="GO" id="GO:0016020">
    <property type="term" value="C:membrane"/>
    <property type="evidence" value="ECO:0007669"/>
    <property type="project" value="UniProtKB-SubCell"/>
</dbReference>
<dbReference type="NCBIfam" id="TIGR03025">
    <property type="entry name" value="EPS_sugtrans"/>
    <property type="match status" value="1"/>
</dbReference>
<keyword evidence="3 10" id="KW-0808">Transferase</keyword>
<name>A0A562PNL1_9BURK</name>
<feature type="transmembrane region" description="Helical" evidence="7">
    <location>
        <begin position="50"/>
        <end position="71"/>
    </location>
</feature>
<sequence>MLRISNHYISKVVFSLLFLEVLILIGSFYAGAGLRFFDGDEFVLPKLDHFFMSACVFAAAIVFSMSALGMYQVNVNEGLRNPFFLQLMPSFAMGFCILTLVFYVAPDLYFGRGILLLVFCIAGTGIVLARVVFLKTAELSILESRILFIGCGQLAKECGELAARSMTYHKYHVAGYVAVPSEDVAVPQDSLLQVADGRSLVQLAQQHRVSEIVVSVQNRRGGTFPIKELLDCKLYGISVTDSTTFFERETCQIRVDSVQPSWLVFGGGFDQGWVRTFMKRSFDVVVSLLLLVVSLPVMLLTALAIYIEDRAPIFYSQERVGKDGQVFRVLKFRSMYTNAEQGGQPQWAAKNDPRITYVGNIIRKLRIDELPQILNVLKGQMSFVGPRPERPYFVGQLTERVPYYNVRHSIKPGITGWAQVRYGYGDSVEDAVQKLQYDLYYVKNNSLLLDVLVLIDTFKVVMFRGGR</sequence>
<dbReference type="EMBL" id="CP046904">
    <property type="protein sequence ID" value="QGZ40561.1"/>
    <property type="molecule type" value="Genomic_DNA"/>
</dbReference>
<dbReference type="NCBIfam" id="TIGR03013">
    <property type="entry name" value="EpsB_2"/>
    <property type="match status" value="1"/>
</dbReference>
<evidence type="ECO:0000256" key="4">
    <source>
        <dbReference type="ARBA" id="ARBA00022692"/>
    </source>
</evidence>
<dbReference type="Proteomes" id="UP000437862">
    <property type="component" value="Chromosome"/>
</dbReference>
<dbReference type="RefSeq" id="WP_145877166.1">
    <property type="nucleotide sequence ID" value="NZ_CP046904.1"/>
</dbReference>
<dbReference type="InterPro" id="IPR017464">
    <property type="entry name" value="Sugar_tfrase_EpsB_2"/>
</dbReference>
<dbReference type="PANTHER" id="PTHR30576">
    <property type="entry name" value="COLANIC BIOSYNTHESIS UDP-GLUCOSE LIPID CARRIER TRANSFERASE"/>
    <property type="match status" value="1"/>
</dbReference>
<dbReference type="Pfam" id="PF02397">
    <property type="entry name" value="Bac_transf"/>
    <property type="match status" value="1"/>
</dbReference>
<dbReference type="InterPro" id="IPR017475">
    <property type="entry name" value="EPS_sugar_tfrase"/>
</dbReference>
<keyword evidence="12" id="KW-1185">Reference proteome</keyword>
<keyword evidence="6 7" id="KW-0472">Membrane</keyword>
<comment type="subcellular location">
    <subcellularLocation>
        <location evidence="1">Membrane</location>
        <topology evidence="1">Multi-pass membrane protein</topology>
    </subcellularLocation>
</comment>
<reference evidence="9 12" key="3">
    <citation type="submission" date="2019-12" db="EMBL/GenBank/DDBJ databases">
        <title>Draft Genome Sequences of Six Type Strains of the Genus Massilia.</title>
        <authorList>
            <person name="Miess H."/>
            <person name="Frediansyah A."/>
            <person name="Goeker M."/>
            <person name="Gross H."/>
        </authorList>
    </citation>
    <scope>NUCLEOTIDE SEQUENCE [LARGE SCALE GENOMIC DNA]</scope>
    <source>
        <strain evidence="9 12">DSM 26639</strain>
    </source>
</reference>
<organism evidence="10 11">
    <name type="scientific">Pseudoduganella flava</name>
    <dbReference type="NCBI Taxonomy" id="871742"/>
    <lineage>
        <taxon>Bacteria</taxon>
        <taxon>Pseudomonadati</taxon>
        <taxon>Pseudomonadota</taxon>
        <taxon>Betaproteobacteria</taxon>
        <taxon>Burkholderiales</taxon>
        <taxon>Oxalobacteraceae</taxon>
        <taxon>Telluria group</taxon>
        <taxon>Pseudoduganella</taxon>
    </lineage>
</organism>
<feature type="transmembrane region" description="Helical" evidence="7">
    <location>
        <begin position="284"/>
        <end position="307"/>
    </location>
</feature>
<evidence type="ECO:0000256" key="2">
    <source>
        <dbReference type="ARBA" id="ARBA00006464"/>
    </source>
</evidence>
<feature type="transmembrane region" description="Helical" evidence="7">
    <location>
        <begin position="83"/>
        <end position="103"/>
    </location>
</feature>
<dbReference type="InterPro" id="IPR003362">
    <property type="entry name" value="Bact_transf"/>
</dbReference>
<gene>
    <name evidence="9" type="ORF">GO485_16855</name>
    <name evidence="10" type="ORF">IP92_03440</name>
</gene>
<keyword evidence="4 7" id="KW-0812">Transmembrane</keyword>
<evidence type="ECO:0000259" key="8">
    <source>
        <dbReference type="Pfam" id="PF02397"/>
    </source>
</evidence>
<evidence type="ECO:0000313" key="9">
    <source>
        <dbReference type="EMBL" id="QGZ40561.1"/>
    </source>
</evidence>
<evidence type="ECO:0000256" key="1">
    <source>
        <dbReference type="ARBA" id="ARBA00004141"/>
    </source>
</evidence>
<comment type="similarity">
    <text evidence="2">Belongs to the bacterial sugar transferase family.</text>
</comment>
<feature type="domain" description="Bacterial sugar transferase" evidence="8">
    <location>
        <begin position="279"/>
        <end position="462"/>
    </location>
</feature>
<proteinExistence type="inferred from homology"/>